<feature type="compositionally biased region" description="Basic and acidic residues" evidence="2">
    <location>
        <begin position="55"/>
        <end position="76"/>
    </location>
</feature>
<dbReference type="InterPro" id="IPR029325">
    <property type="entry name" value="ITPR-bd"/>
</dbReference>
<reference evidence="4 5" key="1">
    <citation type="journal article" date="2019" name="Philos. Trans. R. Soc. Lond., B, Biol. Sci.">
        <title>Ant behaviour and brain gene expression of defending hosts depend on the ecological success of the intruding social parasite.</title>
        <authorList>
            <person name="Kaur R."/>
            <person name="Stoldt M."/>
            <person name="Jongepier E."/>
            <person name="Feldmeyer B."/>
            <person name="Menzel F."/>
            <person name="Bornberg-Bauer E."/>
            <person name="Foitzik S."/>
        </authorList>
    </citation>
    <scope>NUCLEOTIDE SEQUENCE [LARGE SCALE GENOMIC DNA]</scope>
    <source>
        <tissue evidence="4">Whole body</tissue>
    </source>
</reference>
<dbReference type="Proteomes" id="UP000310200">
    <property type="component" value="Unassembled WGS sequence"/>
</dbReference>
<dbReference type="PANTHER" id="PTHR17469:SF15">
    <property type="entry name" value="ITPR-INTERACTING DOMAIN-CONTAINING PROTEIN"/>
    <property type="match status" value="1"/>
</dbReference>
<keyword evidence="5" id="KW-1185">Reference proteome</keyword>
<feature type="region of interest" description="Disordered" evidence="2">
    <location>
        <begin position="547"/>
        <end position="570"/>
    </location>
</feature>
<feature type="coiled-coil region" evidence="1">
    <location>
        <begin position="619"/>
        <end position="653"/>
    </location>
</feature>
<feature type="domain" description="ITPR-interacting" evidence="3">
    <location>
        <begin position="138"/>
        <end position="299"/>
    </location>
</feature>
<dbReference type="AlphaFoldDB" id="A0A4S2KKM8"/>
<proteinExistence type="predicted"/>
<evidence type="ECO:0000256" key="1">
    <source>
        <dbReference type="SAM" id="Coils"/>
    </source>
</evidence>
<dbReference type="SMART" id="SM01257">
    <property type="entry name" value="KRAP_IP3R_bind"/>
    <property type="match status" value="1"/>
</dbReference>
<dbReference type="GO" id="GO:0005102">
    <property type="term" value="F:signaling receptor binding"/>
    <property type="evidence" value="ECO:0007669"/>
    <property type="project" value="InterPro"/>
</dbReference>
<feature type="region of interest" description="Disordered" evidence="2">
    <location>
        <begin position="387"/>
        <end position="442"/>
    </location>
</feature>
<protein>
    <recommendedName>
        <fullName evidence="3">ITPR-interacting domain-containing protein</fullName>
    </recommendedName>
</protein>
<organism evidence="4 5">
    <name type="scientific">Temnothorax longispinosus</name>
    <dbReference type="NCBI Taxonomy" id="300112"/>
    <lineage>
        <taxon>Eukaryota</taxon>
        <taxon>Metazoa</taxon>
        <taxon>Ecdysozoa</taxon>
        <taxon>Arthropoda</taxon>
        <taxon>Hexapoda</taxon>
        <taxon>Insecta</taxon>
        <taxon>Pterygota</taxon>
        <taxon>Neoptera</taxon>
        <taxon>Endopterygota</taxon>
        <taxon>Hymenoptera</taxon>
        <taxon>Apocrita</taxon>
        <taxon>Aculeata</taxon>
        <taxon>Formicoidea</taxon>
        <taxon>Formicidae</taxon>
        <taxon>Myrmicinae</taxon>
        <taxon>Temnothorax</taxon>
    </lineage>
</organism>
<keyword evidence="1" id="KW-0175">Coiled coil</keyword>
<feature type="region of interest" description="Disordered" evidence="2">
    <location>
        <begin position="283"/>
        <end position="303"/>
    </location>
</feature>
<evidence type="ECO:0000313" key="5">
    <source>
        <dbReference type="Proteomes" id="UP000310200"/>
    </source>
</evidence>
<sequence length="666" mass="75253">MDPENVGKETILKVTDWLRGIWEMRRRASGPVQQWIDSIPSSARSDIVVASECQEDSRSHEHKPSTPTEPKDIPFSKDLKSPSMTVSAPINVPNSSAMNTPILPWYREIFIINKSVTTIDVKSTFEYPFEFFSSLPHQRLARDASFQSDSSHCSSVESLLELRRADPAAILLDLGFGGSSASPQENGTISRIPRRFLQPSTLPGIAIDDFLKQQQETTESFDSVSLGYRGLMGSPYVAPSEIVQKIMERLREHESHEADTTSLYNCDQHSSLQMDQNGKLSVLSPNNRQFLEQPRSKSPDMRNKRMIIGQKSFAFGYDGNLIEIPTSDTNLTCDTVNDHNSSLDTSESIELKQSSPEGSITFEHQYFSKYDKKLAKQLSFDDTVDFPETDQLSKDDQGSQNSLTIAQSGANLDDREQEYDSSDTTSRRHEFSDTRRASDGSCDIKPLKNKTFYGRRFSDGAMRIAERQTKEHTLMQKRRSFKRQSRVCDTTAMHYCDLSPIRSSIPSIVIIEPNVDKEVSSDSTLLNIPKSFESTEDKSDLELKIDTESSFSKPNNMPAPSNVSESIDRLECSESAQEDSASSDHSCTEDNQACCYKGKVCKDCKHGKNCPDCCCYVNKRKYRKRIEKIKQENKRLEDMLARSRREVAEIRDMLSSVLSVRMEPGF</sequence>
<feature type="region of interest" description="Disordered" evidence="2">
    <location>
        <begin position="52"/>
        <end position="76"/>
    </location>
</feature>
<dbReference type="Pfam" id="PF14722">
    <property type="entry name" value="KRAP_IP3R_bind"/>
    <property type="match status" value="1"/>
</dbReference>
<comment type="caution">
    <text evidence="4">The sequence shown here is derived from an EMBL/GenBank/DDBJ whole genome shotgun (WGS) entry which is preliminary data.</text>
</comment>
<name>A0A4S2KKM8_9HYME</name>
<evidence type="ECO:0000313" key="4">
    <source>
        <dbReference type="EMBL" id="TGZ50201.1"/>
    </source>
</evidence>
<feature type="compositionally biased region" description="Basic and acidic residues" evidence="2">
    <location>
        <begin position="425"/>
        <end position="438"/>
    </location>
</feature>
<feature type="compositionally biased region" description="Polar residues" evidence="2">
    <location>
        <begin position="398"/>
        <end position="410"/>
    </location>
</feature>
<evidence type="ECO:0000256" key="2">
    <source>
        <dbReference type="SAM" id="MobiDB-lite"/>
    </source>
</evidence>
<feature type="compositionally biased region" description="Polar residues" evidence="2">
    <location>
        <begin position="548"/>
        <end position="565"/>
    </location>
</feature>
<feature type="compositionally biased region" description="Basic and acidic residues" evidence="2">
    <location>
        <begin position="294"/>
        <end position="303"/>
    </location>
</feature>
<accession>A0A4S2KKM8</accession>
<dbReference type="PANTHER" id="PTHR17469">
    <property type="entry name" value="SPERM SPECIFIC ANTIGEN 2-RELATED"/>
    <property type="match status" value="1"/>
</dbReference>
<dbReference type="EMBL" id="QBLH01002019">
    <property type="protein sequence ID" value="TGZ50201.1"/>
    <property type="molecule type" value="Genomic_DNA"/>
</dbReference>
<evidence type="ECO:0000259" key="3">
    <source>
        <dbReference type="SMART" id="SM01257"/>
    </source>
</evidence>
<gene>
    <name evidence="4" type="ORF">DBV15_03586</name>
</gene>
<dbReference type="InterPro" id="IPR043444">
    <property type="entry name" value="TESPA1-like"/>
</dbReference>